<name>A0A814NI81_9BILA</name>
<evidence type="ECO:0000313" key="2">
    <source>
        <dbReference type="Proteomes" id="UP000663879"/>
    </source>
</evidence>
<keyword evidence="2" id="KW-1185">Reference proteome</keyword>
<feature type="non-terminal residue" evidence="1">
    <location>
        <position position="1"/>
    </location>
</feature>
<comment type="caution">
    <text evidence="1">The sequence shown here is derived from an EMBL/GenBank/DDBJ whole genome shotgun (WGS) entry which is preliminary data.</text>
</comment>
<sequence length="60" mass="7060">DLEAKSSLKRYKNSLQQYQRPFPSINGQNQKRVIDNIPIEKIHGNSQMFQSIKLLNFRKA</sequence>
<dbReference type="EMBL" id="CAJNOC010007083">
    <property type="protein sequence ID" value="CAF1091768.1"/>
    <property type="molecule type" value="Genomic_DNA"/>
</dbReference>
<reference evidence="1" key="1">
    <citation type="submission" date="2021-02" db="EMBL/GenBank/DDBJ databases">
        <authorList>
            <person name="Nowell W R."/>
        </authorList>
    </citation>
    <scope>NUCLEOTIDE SEQUENCE</scope>
    <source>
        <strain evidence="1">Ploen Becks lab</strain>
    </source>
</reference>
<protein>
    <submittedName>
        <fullName evidence="1">Uncharacterized protein</fullName>
    </submittedName>
</protein>
<dbReference type="Proteomes" id="UP000663879">
    <property type="component" value="Unassembled WGS sequence"/>
</dbReference>
<organism evidence="1 2">
    <name type="scientific">Brachionus calyciflorus</name>
    <dbReference type="NCBI Taxonomy" id="104777"/>
    <lineage>
        <taxon>Eukaryota</taxon>
        <taxon>Metazoa</taxon>
        <taxon>Spiralia</taxon>
        <taxon>Gnathifera</taxon>
        <taxon>Rotifera</taxon>
        <taxon>Eurotatoria</taxon>
        <taxon>Monogononta</taxon>
        <taxon>Pseudotrocha</taxon>
        <taxon>Ploima</taxon>
        <taxon>Brachionidae</taxon>
        <taxon>Brachionus</taxon>
    </lineage>
</organism>
<accession>A0A814NI81</accession>
<dbReference type="AlphaFoldDB" id="A0A814NI81"/>
<evidence type="ECO:0000313" key="1">
    <source>
        <dbReference type="EMBL" id="CAF1091768.1"/>
    </source>
</evidence>
<proteinExistence type="predicted"/>
<gene>
    <name evidence="1" type="ORF">OXX778_LOCUS20705</name>
</gene>